<comment type="caution">
    <text evidence="5">The sequence shown here is derived from an EMBL/GenBank/DDBJ whole genome shotgun (WGS) entry which is preliminary data.</text>
</comment>
<feature type="transmembrane region" description="Helical" evidence="1">
    <location>
        <begin position="391"/>
        <end position="407"/>
    </location>
</feature>
<reference evidence="5" key="1">
    <citation type="submission" date="2019-12" db="EMBL/GenBank/DDBJ databases">
        <title>High-Quality draft genome sequences of three cyanobacteria isolated from the limestone walls of the Old Cathedral of Coimbra.</title>
        <authorList>
            <person name="Tiago I."/>
            <person name="Soares F."/>
            <person name="Portugal A."/>
        </authorList>
    </citation>
    <scope>NUCLEOTIDE SEQUENCE</scope>
    <source>
        <strain evidence="5">A</strain>
    </source>
</reference>
<dbReference type="NCBIfam" id="TIGR00254">
    <property type="entry name" value="GGDEF"/>
    <property type="match status" value="1"/>
</dbReference>
<dbReference type="Pfam" id="PF08448">
    <property type="entry name" value="PAS_4"/>
    <property type="match status" value="1"/>
</dbReference>
<dbReference type="Pfam" id="PF05226">
    <property type="entry name" value="CHASE2"/>
    <property type="match status" value="1"/>
</dbReference>
<dbReference type="Gene3D" id="3.30.70.270">
    <property type="match status" value="1"/>
</dbReference>
<sequence>MKRFPERRKQFWAKLVTTVWKSGRIWITASAVTGCLIGLRMGGVLQTWELGTVDHFFRLRPTEAPDDRIVIIGMEEEDIQQFGWPLSDTQLASLLQAIRAAQPRAVGVDFYRDIPVGSGNSALLSAYQAMPNLVGIEQLKDREGSGVAASPKLKRLGQVGFNNVVYDSDRKIRRSLLYWTANGKRYQSFSLKLALLYLAAEGIQPRPGRQNPRYLQLNHAVFPQLTPNDGVYNQTDAGGYQIFANYRGAAGQFKTFSVRQMLNGEVSPDQLRDRIVLIGSVATSLKDFSATPYTKLKVGSSGLMAGVEIQANFISQILSAALDGRPLFRNWSETGEWLWIWVWAVAGTTLSWKLRSPARTALFILLASVGLISLCYGAFLVGWIIPVVPSFLALTGSTVVIIGYIAHTEEELKRSKEFLHRVINSIPDPVFVKDKQHRWIVLNEAYSRFLGKPVDELVEKSDYDIFPAHEADIFWQQDELVFQSEHELEHEEHFTSVDGRTYLIATKRSLHKDAAGNRFLVGVIRDITHRKIVENELRRTTIELSRSNAELRLSQDRLSYLANHDALTGLPNRNLLYERLSQCLNWAKGNGQLVAILFLDLDGFKQINDTLGHSVGDLLLQAVARRLSGCLRTSDMIARLGGDEFVVLLPSVPDLDNATTVAEKILYTLSQAFAISGQTLRVSSSIGIGLYPTHADDLETLMQKADEAMYQAKKSGKNRYIIGAMTAEETVDA</sequence>
<dbReference type="PROSITE" id="PS50113">
    <property type="entry name" value="PAC"/>
    <property type="match status" value="1"/>
</dbReference>
<dbReference type="PROSITE" id="PS51257">
    <property type="entry name" value="PROKAR_LIPOPROTEIN"/>
    <property type="match status" value="1"/>
</dbReference>
<dbReference type="SUPFAM" id="SSF55785">
    <property type="entry name" value="PYP-like sensor domain (PAS domain)"/>
    <property type="match status" value="1"/>
</dbReference>
<evidence type="ECO:0000313" key="6">
    <source>
        <dbReference type="Proteomes" id="UP000646053"/>
    </source>
</evidence>
<dbReference type="SMART" id="SM00091">
    <property type="entry name" value="PAS"/>
    <property type="match status" value="1"/>
</dbReference>
<keyword evidence="1" id="KW-0812">Transmembrane</keyword>
<dbReference type="SUPFAM" id="SSF55073">
    <property type="entry name" value="Nucleotide cyclase"/>
    <property type="match status" value="1"/>
</dbReference>
<evidence type="ECO:0000259" key="4">
    <source>
        <dbReference type="PROSITE" id="PS50887"/>
    </source>
</evidence>
<evidence type="ECO:0000256" key="1">
    <source>
        <dbReference type="SAM" id="Phobius"/>
    </source>
</evidence>
<keyword evidence="1" id="KW-0472">Membrane</keyword>
<protein>
    <submittedName>
        <fullName evidence="5">CHASE2 domain-containing protein</fullName>
    </submittedName>
</protein>
<organism evidence="5 6">
    <name type="scientific">Myxacorys almedinensis A</name>
    <dbReference type="NCBI Taxonomy" id="2690445"/>
    <lineage>
        <taxon>Bacteria</taxon>
        <taxon>Bacillati</taxon>
        <taxon>Cyanobacteriota</taxon>
        <taxon>Cyanophyceae</taxon>
        <taxon>Leptolyngbyales</taxon>
        <taxon>Leptolyngbyaceae</taxon>
        <taxon>Myxacorys</taxon>
        <taxon>Myxacorys almedinensis</taxon>
    </lineage>
</organism>
<dbReference type="InterPro" id="IPR000014">
    <property type="entry name" value="PAS"/>
</dbReference>
<dbReference type="EMBL" id="WVIE01000028">
    <property type="protein sequence ID" value="NDJ19347.1"/>
    <property type="molecule type" value="Genomic_DNA"/>
</dbReference>
<proteinExistence type="predicted"/>
<evidence type="ECO:0000259" key="2">
    <source>
        <dbReference type="PROSITE" id="PS50112"/>
    </source>
</evidence>
<dbReference type="InterPro" id="IPR000160">
    <property type="entry name" value="GGDEF_dom"/>
</dbReference>
<keyword evidence="1" id="KW-1133">Transmembrane helix</keyword>
<dbReference type="PANTHER" id="PTHR46663">
    <property type="entry name" value="DIGUANYLATE CYCLASE DGCT-RELATED"/>
    <property type="match status" value="1"/>
</dbReference>
<feature type="domain" description="PAC" evidence="3">
    <location>
        <begin position="488"/>
        <end position="539"/>
    </location>
</feature>
<name>A0A8J7Z2U0_9CYAN</name>
<dbReference type="RefSeq" id="WP_162424873.1">
    <property type="nucleotide sequence ID" value="NZ_WVIE01000028.1"/>
</dbReference>
<dbReference type="Proteomes" id="UP000646053">
    <property type="component" value="Unassembled WGS sequence"/>
</dbReference>
<dbReference type="PROSITE" id="PS50112">
    <property type="entry name" value="PAS"/>
    <property type="match status" value="1"/>
</dbReference>
<accession>A0A8J7Z2U0</accession>
<dbReference type="PROSITE" id="PS50887">
    <property type="entry name" value="GGDEF"/>
    <property type="match status" value="1"/>
</dbReference>
<dbReference type="InterPro" id="IPR043128">
    <property type="entry name" value="Rev_trsase/Diguanyl_cyclase"/>
</dbReference>
<dbReference type="CDD" id="cd00130">
    <property type="entry name" value="PAS"/>
    <property type="match status" value="1"/>
</dbReference>
<dbReference type="AlphaFoldDB" id="A0A8J7Z2U0"/>
<evidence type="ECO:0000259" key="3">
    <source>
        <dbReference type="PROSITE" id="PS50113"/>
    </source>
</evidence>
<feature type="domain" description="PAS" evidence="2">
    <location>
        <begin position="415"/>
        <end position="485"/>
    </location>
</feature>
<keyword evidence="6" id="KW-1185">Reference proteome</keyword>
<dbReference type="FunFam" id="3.30.70.270:FF:000001">
    <property type="entry name" value="Diguanylate cyclase domain protein"/>
    <property type="match status" value="1"/>
</dbReference>
<dbReference type="InterPro" id="IPR035965">
    <property type="entry name" value="PAS-like_dom_sf"/>
</dbReference>
<dbReference type="InterPro" id="IPR007890">
    <property type="entry name" value="CHASE2"/>
</dbReference>
<dbReference type="Gene3D" id="3.30.450.20">
    <property type="entry name" value="PAS domain"/>
    <property type="match status" value="1"/>
</dbReference>
<dbReference type="SMART" id="SM01080">
    <property type="entry name" value="CHASE2"/>
    <property type="match status" value="1"/>
</dbReference>
<dbReference type="PANTHER" id="PTHR46663:SF3">
    <property type="entry name" value="SLL0267 PROTEIN"/>
    <property type="match status" value="1"/>
</dbReference>
<feature type="transmembrane region" description="Helical" evidence="1">
    <location>
        <begin position="361"/>
        <end position="385"/>
    </location>
</feature>
<dbReference type="SMART" id="SM00267">
    <property type="entry name" value="GGDEF"/>
    <property type="match status" value="1"/>
</dbReference>
<dbReference type="NCBIfam" id="TIGR00229">
    <property type="entry name" value="sensory_box"/>
    <property type="match status" value="1"/>
</dbReference>
<dbReference type="CDD" id="cd01949">
    <property type="entry name" value="GGDEF"/>
    <property type="match status" value="1"/>
</dbReference>
<gene>
    <name evidence="5" type="ORF">GS601_18960</name>
</gene>
<dbReference type="InterPro" id="IPR013656">
    <property type="entry name" value="PAS_4"/>
</dbReference>
<feature type="domain" description="GGDEF" evidence="4">
    <location>
        <begin position="592"/>
        <end position="725"/>
    </location>
</feature>
<dbReference type="InterPro" id="IPR029787">
    <property type="entry name" value="Nucleotide_cyclase"/>
</dbReference>
<dbReference type="Pfam" id="PF00990">
    <property type="entry name" value="GGDEF"/>
    <property type="match status" value="1"/>
</dbReference>
<evidence type="ECO:0000313" key="5">
    <source>
        <dbReference type="EMBL" id="NDJ19347.1"/>
    </source>
</evidence>
<dbReference type="InterPro" id="IPR000700">
    <property type="entry name" value="PAS-assoc_C"/>
</dbReference>
<dbReference type="InterPro" id="IPR052163">
    <property type="entry name" value="DGC-Regulatory_Protein"/>
</dbReference>